<evidence type="ECO:0000256" key="1">
    <source>
        <dbReference type="SAM" id="SignalP"/>
    </source>
</evidence>
<proteinExistence type="predicted"/>
<dbReference type="AlphaFoldDB" id="A0A2U1SWC6"/>
<keyword evidence="4" id="KW-1185">Reference proteome</keyword>
<keyword evidence="1" id="KW-0732">Signal</keyword>
<feature type="chain" id="PRO_5036052204" description="Low-complexity protein" evidence="1">
    <location>
        <begin position="31"/>
        <end position="76"/>
    </location>
</feature>
<evidence type="ECO:0000313" key="4">
    <source>
        <dbReference type="Proteomes" id="UP000245137"/>
    </source>
</evidence>
<organism evidence="2 4">
    <name type="scientific">Methylosinus sporium</name>
    <dbReference type="NCBI Taxonomy" id="428"/>
    <lineage>
        <taxon>Bacteria</taxon>
        <taxon>Pseudomonadati</taxon>
        <taxon>Pseudomonadota</taxon>
        <taxon>Alphaproteobacteria</taxon>
        <taxon>Hyphomicrobiales</taxon>
        <taxon>Methylocystaceae</taxon>
        <taxon>Methylosinus</taxon>
    </lineage>
</organism>
<dbReference type="Proteomes" id="UP000245137">
    <property type="component" value="Unassembled WGS sequence"/>
</dbReference>
<dbReference type="Proteomes" id="UP000316781">
    <property type="component" value="Unassembled WGS sequence"/>
</dbReference>
<gene>
    <name evidence="2" type="ORF">C5689_00675</name>
    <name evidence="3" type="ORF">FM996_09105</name>
</gene>
<dbReference type="EMBL" id="PUIV01000001">
    <property type="protein sequence ID" value="PWB95927.1"/>
    <property type="molecule type" value="Genomic_DNA"/>
</dbReference>
<protein>
    <recommendedName>
        <fullName evidence="6">Low-complexity protein</fullName>
    </recommendedName>
</protein>
<dbReference type="EMBL" id="VJMF01000038">
    <property type="protein sequence ID" value="TRL34407.1"/>
    <property type="molecule type" value="Genomic_DNA"/>
</dbReference>
<dbReference type="RefSeq" id="WP_108915593.1">
    <property type="nucleotide sequence ID" value="NZ_BGJY01000001.1"/>
</dbReference>
<reference evidence="2" key="2">
    <citation type="submission" date="2018-02" db="EMBL/GenBank/DDBJ databases">
        <authorList>
            <person name="Cohen D.B."/>
            <person name="Kent A.D."/>
        </authorList>
    </citation>
    <scope>NUCLEOTIDE SEQUENCE</scope>
    <source>
        <strain evidence="2">DSM 17706</strain>
    </source>
</reference>
<accession>A0A2U1SWC6</accession>
<evidence type="ECO:0000313" key="5">
    <source>
        <dbReference type="Proteomes" id="UP000316781"/>
    </source>
</evidence>
<reference evidence="3 5" key="3">
    <citation type="submission" date="2019-07" db="EMBL/GenBank/DDBJ databases">
        <title>Ln-dependent methylotrophs.</title>
        <authorList>
            <person name="Tani A."/>
        </authorList>
    </citation>
    <scope>NUCLEOTIDE SEQUENCE [LARGE SCALE GENOMIC DNA]</scope>
    <source>
        <strain evidence="3 5">SM89A</strain>
    </source>
</reference>
<evidence type="ECO:0008006" key="6">
    <source>
        <dbReference type="Google" id="ProtNLM"/>
    </source>
</evidence>
<feature type="signal peptide" evidence="1">
    <location>
        <begin position="1"/>
        <end position="30"/>
    </location>
</feature>
<name>A0A2U1SWC6_METSR</name>
<evidence type="ECO:0000313" key="2">
    <source>
        <dbReference type="EMBL" id="PWB95927.1"/>
    </source>
</evidence>
<comment type="caution">
    <text evidence="2">The sequence shown here is derived from an EMBL/GenBank/DDBJ whole genome shotgun (WGS) entry which is preliminary data.</text>
</comment>
<reference evidence="2 4" key="1">
    <citation type="journal article" date="2018" name="Appl. Microbiol. Biotechnol.">
        <title>Co-cultivation of the strictly anaerobic methanogen Methanosarcina barkeri with aerobic methanotrophs in an oxygen-limited membrane bioreactor.</title>
        <authorList>
            <person name="In 't Zandt M.H."/>
            <person name="van den Bosch T.J.M."/>
            <person name="Rijkers R."/>
            <person name="van Kessel M.A.H.J."/>
            <person name="Jetten M.S.M."/>
            <person name="Welte C.U."/>
        </authorList>
    </citation>
    <scope>NUCLEOTIDE SEQUENCE [LARGE SCALE GENOMIC DNA]</scope>
    <source>
        <strain evidence="2 4">DSM 17706</strain>
    </source>
</reference>
<evidence type="ECO:0000313" key="3">
    <source>
        <dbReference type="EMBL" id="TRL34407.1"/>
    </source>
</evidence>
<sequence>MKAKIVSGSTIAAAAIALALAGGVSTQASAKHSKHVCNMEKGHCGGKTKCMTKKGVCKHKKSHKASCSAKGSCAGR</sequence>